<evidence type="ECO:0000259" key="2">
    <source>
        <dbReference type="Pfam" id="PF13731"/>
    </source>
</evidence>
<name>A0ABS4CLV3_9ENTE</name>
<feature type="transmembrane region" description="Helical" evidence="1">
    <location>
        <begin position="21"/>
        <end position="43"/>
    </location>
</feature>
<dbReference type="Pfam" id="PF20609">
    <property type="entry name" value="pAdhesive_17"/>
    <property type="match status" value="1"/>
</dbReference>
<dbReference type="InterPro" id="IPR046762">
    <property type="entry name" value="pAdhesive_17"/>
</dbReference>
<dbReference type="InterPro" id="IPR027994">
    <property type="entry name" value="WxL_dom"/>
</dbReference>
<reference evidence="4 5" key="1">
    <citation type="submission" date="2020-12" db="EMBL/GenBank/DDBJ databases">
        <title>Vagococcus allomyrinae sp. nov. and Enterococcus lavae sp. nov., isolated from the larvae of Allomyrina dichotoma.</title>
        <authorList>
            <person name="Lee S.D."/>
        </authorList>
    </citation>
    <scope>NUCLEOTIDE SEQUENCE [LARGE SCALE GENOMIC DNA]</scope>
    <source>
        <strain evidence="4 5">BWM-S5</strain>
    </source>
</reference>
<comment type="caution">
    <text evidence="4">The sequence shown here is derived from an EMBL/GenBank/DDBJ whole genome shotgun (WGS) entry which is preliminary data.</text>
</comment>
<dbReference type="Proteomes" id="UP000673375">
    <property type="component" value="Unassembled WGS sequence"/>
</dbReference>
<evidence type="ECO:0000313" key="4">
    <source>
        <dbReference type="EMBL" id="MBP1047247.1"/>
    </source>
</evidence>
<evidence type="ECO:0000259" key="3">
    <source>
        <dbReference type="Pfam" id="PF20609"/>
    </source>
</evidence>
<feature type="domain" description="WxL" evidence="2">
    <location>
        <begin position="355"/>
        <end position="503"/>
    </location>
</feature>
<feature type="domain" description="Putative adhesive" evidence="3">
    <location>
        <begin position="50"/>
        <end position="341"/>
    </location>
</feature>
<dbReference type="Pfam" id="PF13731">
    <property type="entry name" value="WxL"/>
    <property type="match status" value="1"/>
</dbReference>
<accession>A0ABS4CLV3</accession>
<keyword evidence="1" id="KW-0812">Transmembrane</keyword>
<gene>
    <name evidence="4" type="ORF">I6N96_13270</name>
</gene>
<keyword evidence="1" id="KW-0472">Membrane</keyword>
<organism evidence="4 5">
    <name type="scientific">Enterococcus larvae</name>
    <dbReference type="NCBI Taxonomy" id="2794352"/>
    <lineage>
        <taxon>Bacteria</taxon>
        <taxon>Bacillati</taxon>
        <taxon>Bacillota</taxon>
        <taxon>Bacilli</taxon>
        <taxon>Lactobacillales</taxon>
        <taxon>Enterococcaceae</taxon>
        <taxon>Enterococcus</taxon>
    </lineage>
</organism>
<keyword evidence="1" id="KW-1133">Transmembrane helix</keyword>
<evidence type="ECO:0000256" key="1">
    <source>
        <dbReference type="SAM" id="Phobius"/>
    </source>
</evidence>
<sequence length="503" mass="52930">MGVKGGRNPKKLKRFLRKDFFVCYFVFNLIVAGAFTGVIPLFFHSEEASAAVLDVEILSNLQTVNNSNTTTSQRWQPTVVNQPVNFTISGAALANVSANLVGKKYGVLVIPPELANKVSRNGNAQVHTNLTVDLSKVGVLTATLSAVNSLVDLIDRIERGVVADLTGVTLNLGEVNKQLDLLDAFENFGAADFQQSMTLSADGRAIYFSLDDGIGPILAQNLSTILTNLSNAVSALQVTGTGLIGSVSAVTINAALALLKPTLVNAITAVKPLLAIGGSGVQQLADASVLGSTTIQMPTLVSGPGSLASNLDAKFVGTVIKSAIIDIDLLSTANAASYIYFAGQTMVFDQTQLPSSLNFGTHPIQTKLDELFTATQGGVSGAQNTTGTVSILDSRSTSKNWQVKVSQVGQWTNDEAVMSTPALKIYGGILTTNYAAANVRSISNASIDLYDGSQQEVLAVSGTTASGSVSLGLSKFEMFVPKNTRKQLGQYQTKLVWTVTESP</sequence>
<dbReference type="RefSeq" id="WP_209558034.1">
    <property type="nucleotide sequence ID" value="NZ_JAEDXU010000007.1"/>
</dbReference>
<protein>
    <submittedName>
        <fullName evidence="4">WxL domain-containing protein</fullName>
    </submittedName>
</protein>
<evidence type="ECO:0000313" key="5">
    <source>
        <dbReference type="Proteomes" id="UP000673375"/>
    </source>
</evidence>
<keyword evidence="5" id="KW-1185">Reference proteome</keyword>
<dbReference type="EMBL" id="JAEDXU010000007">
    <property type="protein sequence ID" value="MBP1047247.1"/>
    <property type="molecule type" value="Genomic_DNA"/>
</dbReference>
<proteinExistence type="predicted"/>